<evidence type="ECO:0000256" key="1">
    <source>
        <dbReference type="SAM" id="SignalP"/>
    </source>
</evidence>
<feature type="chain" id="PRO_5013204688" description="DUF4488 domain-containing protein" evidence="1">
    <location>
        <begin position="24"/>
        <end position="203"/>
    </location>
</feature>
<gene>
    <name evidence="2" type="ORF">BC343_29230</name>
</gene>
<organism evidence="2 3">
    <name type="scientific">Mucilaginibacter pedocola</name>
    <dbReference type="NCBI Taxonomy" id="1792845"/>
    <lineage>
        <taxon>Bacteria</taxon>
        <taxon>Pseudomonadati</taxon>
        <taxon>Bacteroidota</taxon>
        <taxon>Sphingobacteriia</taxon>
        <taxon>Sphingobacteriales</taxon>
        <taxon>Sphingobacteriaceae</taxon>
        <taxon>Mucilaginibacter</taxon>
    </lineage>
</organism>
<evidence type="ECO:0008006" key="4">
    <source>
        <dbReference type="Google" id="ProtNLM"/>
    </source>
</evidence>
<dbReference type="AlphaFoldDB" id="A0A1S9PDX5"/>
<name>A0A1S9PDX5_9SPHI</name>
<evidence type="ECO:0000313" key="2">
    <source>
        <dbReference type="EMBL" id="OOQ59107.1"/>
    </source>
</evidence>
<evidence type="ECO:0000313" key="3">
    <source>
        <dbReference type="Proteomes" id="UP000189739"/>
    </source>
</evidence>
<dbReference type="Proteomes" id="UP000189739">
    <property type="component" value="Unassembled WGS sequence"/>
</dbReference>
<protein>
    <recommendedName>
        <fullName evidence="4">DUF4488 domain-containing protein</fullName>
    </recommendedName>
</protein>
<dbReference type="EMBL" id="MBTF01000016">
    <property type="protein sequence ID" value="OOQ59107.1"/>
    <property type="molecule type" value="Genomic_DNA"/>
</dbReference>
<feature type="signal peptide" evidence="1">
    <location>
        <begin position="1"/>
        <end position="23"/>
    </location>
</feature>
<keyword evidence="3" id="KW-1185">Reference proteome</keyword>
<proteinExistence type="predicted"/>
<comment type="caution">
    <text evidence="2">The sequence shown here is derived from an EMBL/GenBank/DDBJ whole genome shotgun (WGS) entry which is preliminary data.</text>
</comment>
<dbReference type="STRING" id="1792845.BC343_29230"/>
<reference evidence="2 3" key="1">
    <citation type="submission" date="2016-07" db="EMBL/GenBank/DDBJ databases">
        <title>Genomic analysis of zinc-resistant bacterium Mucilaginibacter pedocola TBZ30.</title>
        <authorList>
            <person name="Huang J."/>
            <person name="Tang J."/>
        </authorList>
    </citation>
    <scope>NUCLEOTIDE SEQUENCE [LARGE SCALE GENOMIC DNA]</scope>
    <source>
        <strain evidence="2 3">TBZ30</strain>
    </source>
</reference>
<sequence>MRINLLPICLAGAYILNSGKCFAQDTVYKPVVINPIPKTSFAFTKHWAYAWYITKDDKGRISKAIDGEITKADKAHLYFTADCKTNVQGGYNIRYCYANKKPDGTILLTFRDGEPAYSNSFKANIGNRQFNFEPEIVSPMLVAGQKTTYRVTQQKLVLHQKEYATAKVISGYIDVEFSEVITEGGKTAKHPLYLRGYFKTPVN</sequence>
<accession>A0A1S9PDX5</accession>
<keyword evidence="1" id="KW-0732">Signal</keyword>